<accession>A0A1I4SQT0</accession>
<evidence type="ECO:0000313" key="3">
    <source>
        <dbReference type="EMBL" id="PKR88460.1"/>
    </source>
</evidence>
<dbReference type="SUPFAM" id="SSF53474">
    <property type="entry name" value="alpha/beta-Hydrolases"/>
    <property type="match status" value="1"/>
</dbReference>
<dbReference type="Proteomes" id="UP000233491">
    <property type="component" value="Unassembled WGS sequence"/>
</dbReference>
<evidence type="ECO:0000259" key="2">
    <source>
        <dbReference type="Pfam" id="PF06850"/>
    </source>
</evidence>
<dbReference type="EMBL" id="PJNW01000011">
    <property type="protein sequence ID" value="PKR88460.1"/>
    <property type="molecule type" value="Genomic_DNA"/>
</dbReference>
<organism evidence="3 4">
    <name type="scientific">Pleomorphomonas diazotrophica</name>
    <dbReference type="NCBI Taxonomy" id="1166257"/>
    <lineage>
        <taxon>Bacteria</taxon>
        <taxon>Pseudomonadati</taxon>
        <taxon>Pseudomonadota</taxon>
        <taxon>Alphaproteobacteria</taxon>
        <taxon>Hyphomicrobiales</taxon>
        <taxon>Pleomorphomonadaceae</taxon>
        <taxon>Pleomorphomonas</taxon>
    </lineage>
</organism>
<evidence type="ECO:0000256" key="1">
    <source>
        <dbReference type="SAM" id="MobiDB-lite"/>
    </source>
</evidence>
<evidence type="ECO:0000313" key="4">
    <source>
        <dbReference type="Proteomes" id="UP000233491"/>
    </source>
</evidence>
<dbReference type="PANTHER" id="PTHR36837:SF4">
    <property type="entry name" value="BLR0908 PROTEIN"/>
    <property type="match status" value="1"/>
</dbReference>
<dbReference type="Pfam" id="PF06850">
    <property type="entry name" value="PHB_depo_C"/>
    <property type="match status" value="1"/>
</dbReference>
<dbReference type="InterPro" id="IPR029058">
    <property type="entry name" value="AB_hydrolase_fold"/>
</dbReference>
<proteinExistence type="predicted"/>
<feature type="region of interest" description="Disordered" evidence="1">
    <location>
        <begin position="20"/>
        <end position="41"/>
    </location>
</feature>
<dbReference type="PANTHER" id="PTHR36837">
    <property type="entry name" value="POLY(3-HYDROXYALKANOATE) POLYMERASE SUBUNIT PHAC"/>
    <property type="match status" value="1"/>
</dbReference>
<keyword evidence="4" id="KW-1185">Reference proteome</keyword>
<reference evidence="3 4" key="1">
    <citation type="submission" date="2017-12" db="EMBL/GenBank/DDBJ databases">
        <title>Anaerobic carbon monoxide metabolism by Pleomorphomonas carboxyditropha sp. nov., a new mesophilic hydrogenogenic carboxidotroph.</title>
        <authorList>
            <person name="Esquivel-Elizondo S."/>
            <person name="Krajmalnik-Brown R."/>
        </authorList>
    </citation>
    <scope>NUCLEOTIDE SEQUENCE [LARGE SCALE GENOMIC DNA]</scope>
    <source>
        <strain evidence="3 4">R5-392</strain>
    </source>
</reference>
<feature type="domain" description="PHB de-polymerase C-terminal" evidence="2">
    <location>
        <begin position="200"/>
        <end position="398"/>
    </location>
</feature>
<dbReference type="OrthoDB" id="9774318at2"/>
<dbReference type="AlphaFoldDB" id="A0A1I4SQT0"/>
<sequence length="478" mass="50695">MGGGGLDRLEDGVPYYHSYSGSEAAKSLQPPNDRHPEASGPSADLYARVARRYCPPAFNFDTVVVSGVRGPVTERVLRATPFWRLIAFDRLAPNPDAPVPSVLVLPPHAGHCPTLVRDTVAAFLPDHNVHVAGWADARHIPLSAGAFGFGEAVEAVAEMITEIGGAVHVVAVTEAGVVGIAAAALLEERGHPPATLTLVGGPVDCRADHAGLAAGAEARGLDWLVRAVIAPVPPPFEGAYREVFPGFFSLTGFLTRSLDRSFADHKTLFLGLVAGDGDGADGHRDFFSEFLAVMDVPAEFMLQWIEAVLIDRPFVPDTGRTRWSGATPPLAETPLMTVEAGLDSFGGGGQTHAAHNLTGNAETGCRYTEEQVGRFALFNGARWRASVFPRVADFIASHAAPPARSLSTPAEDLLALSGVTPALVARLNREGIYFVRQLARLDEAAASGLDKRLGTTPHPLATELGREARVRLGEAIRS</sequence>
<comment type="caution">
    <text evidence="3">The sequence shown here is derived from an EMBL/GenBank/DDBJ whole genome shotgun (WGS) entry which is preliminary data.</text>
</comment>
<protein>
    <submittedName>
        <fullName evidence="3">Polyhydroxyalkanoate depolymerase</fullName>
    </submittedName>
</protein>
<dbReference type="InterPro" id="IPR009656">
    <property type="entry name" value="PHB_depo_C"/>
</dbReference>
<name>A0A1I4SQT0_9HYPH</name>
<gene>
    <name evidence="3" type="ORF">CXZ10_13705</name>
</gene>
<dbReference type="InterPro" id="IPR051321">
    <property type="entry name" value="PHA/PHB_synthase"/>
</dbReference>